<proteinExistence type="predicted"/>
<feature type="domain" description="ABC transporter" evidence="3">
    <location>
        <begin position="2"/>
        <end position="226"/>
    </location>
</feature>
<gene>
    <name evidence="4" type="ORF">UFOPK3773_00664</name>
</gene>
<accession>A0A6J7J3Z4</accession>
<organism evidence="4">
    <name type="scientific">freshwater metagenome</name>
    <dbReference type="NCBI Taxonomy" id="449393"/>
    <lineage>
        <taxon>unclassified sequences</taxon>
        <taxon>metagenomes</taxon>
        <taxon>ecological metagenomes</taxon>
    </lineage>
</organism>
<dbReference type="SUPFAM" id="SSF52540">
    <property type="entry name" value="P-loop containing nucleoside triphosphate hydrolases"/>
    <property type="match status" value="2"/>
</dbReference>
<sequence>MTKSFGGVNAVSEVDITIQHGRIHALLGENGAGKSTLISMLCGQYRPDAGRIEVHGREVHLRSPKDALNAGIGVVHQDFRLVPPFTVTENVVLGTKTRADRKAEQRVMELAESLNFHLSPRARVRDLVVGQQQQTEILKLIFRGMDVLILDEPTAVLTPQQAQQLFAALRTLAEQGKAVVFVSHRLNEVVDSADHLTVLRGGRVVADVPARGLGPKELARLMVGDAADRPVPPRAHRELGPELLALRAAMINTGGRNCLNDIDLSLHAGEVVGVAGVSGNGQRLLADAVAGIRSLDAGNRVSSAATVAYIPEDRLGTGLVGSMSIAANLAMRRYREPGISPWWVLPSRLRREALPLIEDYQIPAGPTVEAGALSGGGQQRVVTAREMSRTPDVVVASQPTRGLDVVSAAAVRERIVAVAERGGAVLVLSEDLDELREVCDRIHVMVEGRFVANLPVAEASRALLGELMTGAQEGESP</sequence>
<dbReference type="GO" id="GO:0016887">
    <property type="term" value="F:ATP hydrolysis activity"/>
    <property type="evidence" value="ECO:0007669"/>
    <property type="project" value="InterPro"/>
</dbReference>
<dbReference type="SMART" id="SM00382">
    <property type="entry name" value="AAA"/>
    <property type="match status" value="1"/>
</dbReference>
<dbReference type="PANTHER" id="PTHR43790">
    <property type="entry name" value="CARBOHYDRATE TRANSPORT ATP-BINDING PROTEIN MG119-RELATED"/>
    <property type="match status" value="1"/>
</dbReference>
<keyword evidence="1" id="KW-0547">Nucleotide-binding</keyword>
<dbReference type="AlphaFoldDB" id="A0A6J7J3Z4"/>
<dbReference type="CDD" id="cd03216">
    <property type="entry name" value="ABC_Carb_Monos_I"/>
    <property type="match status" value="1"/>
</dbReference>
<dbReference type="Gene3D" id="3.40.50.300">
    <property type="entry name" value="P-loop containing nucleotide triphosphate hydrolases"/>
    <property type="match status" value="2"/>
</dbReference>
<dbReference type="GO" id="GO:0005524">
    <property type="term" value="F:ATP binding"/>
    <property type="evidence" value="ECO:0007669"/>
    <property type="project" value="UniProtKB-KW"/>
</dbReference>
<evidence type="ECO:0000256" key="2">
    <source>
        <dbReference type="ARBA" id="ARBA00022840"/>
    </source>
</evidence>
<dbReference type="InterPro" id="IPR003593">
    <property type="entry name" value="AAA+_ATPase"/>
</dbReference>
<dbReference type="EMBL" id="CAFBNF010000051">
    <property type="protein sequence ID" value="CAB4937935.1"/>
    <property type="molecule type" value="Genomic_DNA"/>
</dbReference>
<dbReference type="InterPro" id="IPR003439">
    <property type="entry name" value="ABC_transporter-like_ATP-bd"/>
</dbReference>
<protein>
    <submittedName>
        <fullName evidence="4">Unannotated protein</fullName>
    </submittedName>
</protein>
<evidence type="ECO:0000256" key="1">
    <source>
        <dbReference type="ARBA" id="ARBA00022741"/>
    </source>
</evidence>
<dbReference type="CDD" id="cd03215">
    <property type="entry name" value="ABC_Carb_Monos_II"/>
    <property type="match status" value="1"/>
</dbReference>
<dbReference type="PANTHER" id="PTHR43790:SF4">
    <property type="entry name" value="GUANOSINE IMPORT ATP-BINDING PROTEIN NUPO"/>
    <property type="match status" value="1"/>
</dbReference>
<evidence type="ECO:0000313" key="4">
    <source>
        <dbReference type="EMBL" id="CAB4937935.1"/>
    </source>
</evidence>
<dbReference type="PROSITE" id="PS50893">
    <property type="entry name" value="ABC_TRANSPORTER_2"/>
    <property type="match status" value="2"/>
</dbReference>
<feature type="domain" description="ABC transporter" evidence="3">
    <location>
        <begin position="244"/>
        <end position="472"/>
    </location>
</feature>
<name>A0A6J7J3Z4_9ZZZZ</name>
<dbReference type="Pfam" id="PF00005">
    <property type="entry name" value="ABC_tran"/>
    <property type="match status" value="2"/>
</dbReference>
<dbReference type="InterPro" id="IPR027417">
    <property type="entry name" value="P-loop_NTPase"/>
</dbReference>
<evidence type="ECO:0000259" key="3">
    <source>
        <dbReference type="PROSITE" id="PS50893"/>
    </source>
</evidence>
<dbReference type="InterPro" id="IPR050107">
    <property type="entry name" value="ABC_carbohydrate_import_ATPase"/>
</dbReference>
<keyword evidence="2" id="KW-0067">ATP-binding</keyword>
<reference evidence="4" key="1">
    <citation type="submission" date="2020-05" db="EMBL/GenBank/DDBJ databases">
        <authorList>
            <person name="Chiriac C."/>
            <person name="Salcher M."/>
            <person name="Ghai R."/>
            <person name="Kavagutti S V."/>
        </authorList>
    </citation>
    <scope>NUCLEOTIDE SEQUENCE</scope>
</reference>